<organism evidence="4">
    <name type="scientific">viral metagenome</name>
    <dbReference type="NCBI Taxonomy" id="1070528"/>
    <lineage>
        <taxon>unclassified sequences</taxon>
        <taxon>metagenomes</taxon>
        <taxon>organismal metagenomes</taxon>
    </lineage>
</organism>
<sequence length="272" mass="32590">MKELDIHTEIKHKLKAFIEEKKIPHIIFYGPSGCGKRYILRYFITNIYKTVDNIKRYVMYINCAHSKGIRFIRDELKFFAKTNIHLQQGNIFKSIVLFNADKLTTDAQSALRRCIEQFSRTTRFFIVIENQNKLLKPILSRFCNIFIRLPIIDGKETSLHLYKKKFIQQKYKTLKTKRHGWLINQLDKKANYSTMDKCMCFSSKLYERAYSALDIIKIIYNSSKIENKRKYAILIYFDKVRKEFRNEILLISFMINVVFMRPELCLENIKEM</sequence>
<keyword evidence="3" id="KW-0067">ATP-binding</keyword>
<keyword evidence="2" id="KW-0547">Nucleotide-binding</keyword>
<dbReference type="GO" id="GO:0005663">
    <property type="term" value="C:DNA replication factor C complex"/>
    <property type="evidence" value="ECO:0007669"/>
    <property type="project" value="TreeGrafter"/>
</dbReference>
<reference evidence="4" key="1">
    <citation type="journal article" date="2020" name="Nature">
        <title>Giant virus diversity and host interactions through global metagenomics.</title>
        <authorList>
            <person name="Schulz F."/>
            <person name="Roux S."/>
            <person name="Paez-Espino D."/>
            <person name="Jungbluth S."/>
            <person name="Walsh D.A."/>
            <person name="Denef V.J."/>
            <person name="McMahon K.D."/>
            <person name="Konstantinidis K.T."/>
            <person name="Eloe-Fadrosh E.A."/>
            <person name="Kyrpides N.C."/>
            <person name="Woyke T."/>
        </authorList>
    </citation>
    <scope>NUCLEOTIDE SEQUENCE</scope>
    <source>
        <strain evidence="4">GVMAG-M-3300020185-33</strain>
    </source>
</reference>
<dbReference type="GO" id="GO:0006281">
    <property type="term" value="P:DNA repair"/>
    <property type="evidence" value="ECO:0007669"/>
    <property type="project" value="TreeGrafter"/>
</dbReference>
<dbReference type="SUPFAM" id="SSF52540">
    <property type="entry name" value="P-loop containing nucleoside triphosphate hydrolases"/>
    <property type="match status" value="1"/>
</dbReference>
<proteinExistence type="predicted"/>
<dbReference type="AlphaFoldDB" id="A0A6C0C4D1"/>
<dbReference type="CDD" id="cd00009">
    <property type="entry name" value="AAA"/>
    <property type="match status" value="1"/>
</dbReference>
<evidence type="ECO:0008006" key="5">
    <source>
        <dbReference type="Google" id="ProtNLM"/>
    </source>
</evidence>
<dbReference type="GO" id="GO:0006261">
    <property type="term" value="P:DNA-templated DNA replication"/>
    <property type="evidence" value="ECO:0007669"/>
    <property type="project" value="TreeGrafter"/>
</dbReference>
<evidence type="ECO:0000256" key="3">
    <source>
        <dbReference type="ARBA" id="ARBA00022840"/>
    </source>
</evidence>
<evidence type="ECO:0000256" key="2">
    <source>
        <dbReference type="ARBA" id="ARBA00022741"/>
    </source>
</evidence>
<keyword evidence="1" id="KW-0235">DNA replication</keyword>
<dbReference type="Gene3D" id="3.40.50.300">
    <property type="entry name" value="P-loop containing nucleotide triphosphate hydrolases"/>
    <property type="match status" value="1"/>
</dbReference>
<dbReference type="PANTHER" id="PTHR11669:SF20">
    <property type="entry name" value="REPLICATION FACTOR C SUBUNIT 4"/>
    <property type="match status" value="1"/>
</dbReference>
<evidence type="ECO:0000313" key="4">
    <source>
        <dbReference type="EMBL" id="QHS99182.1"/>
    </source>
</evidence>
<protein>
    <recommendedName>
        <fullName evidence="5">DNA polymerase</fullName>
    </recommendedName>
</protein>
<dbReference type="GO" id="GO:0005524">
    <property type="term" value="F:ATP binding"/>
    <property type="evidence" value="ECO:0007669"/>
    <property type="project" value="UniProtKB-KW"/>
</dbReference>
<name>A0A6C0C4D1_9ZZZZ</name>
<dbReference type="InterPro" id="IPR027417">
    <property type="entry name" value="P-loop_NTPase"/>
</dbReference>
<dbReference type="EMBL" id="MN739335">
    <property type="protein sequence ID" value="QHS99182.1"/>
    <property type="molecule type" value="Genomic_DNA"/>
</dbReference>
<accession>A0A6C0C4D1</accession>
<dbReference type="GO" id="GO:0003689">
    <property type="term" value="F:DNA clamp loader activity"/>
    <property type="evidence" value="ECO:0007669"/>
    <property type="project" value="TreeGrafter"/>
</dbReference>
<evidence type="ECO:0000256" key="1">
    <source>
        <dbReference type="ARBA" id="ARBA00022705"/>
    </source>
</evidence>
<dbReference type="InterPro" id="IPR050238">
    <property type="entry name" value="DNA_Rep/Repair_Clamp_Loader"/>
</dbReference>
<dbReference type="PANTHER" id="PTHR11669">
    <property type="entry name" value="REPLICATION FACTOR C / DNA POLYMERASE III GAMMA-TAU SUBUNIT"/>
    <property type="match status" value="1"/>
</dbReference>